<keyword evidence="8 13" id="KW-0326">Glycosidase</keyword>
<dbReference type="InterPro" id="IPR012341">
    <property type="entry name" value="6hp_glycosidase-like_sf"/>
</dbReference>
<dbReference type="InterPro" id="IPR050749">
    <property type="entry name" value="Glycosyl_Hydrolase_47"/>
</dbReference>
<evidence type="ECO:0000256" key="3">
    <source>
        <dbReference type="ARBA" id="ARBA00007658"/>
    </source>
</evidence>
<dbReference type="GO" id="GO:0036503">
    <property type="term" value="P:ERAD pathway"/>
    <property type="evidence" value="ECO:0007669"/>
    <property type="project" value="UniProtKB-ARBA"/>
</dbReference>
<feature type="region of interest" description="Disordered" evidence="14">
    <location>
        <begin position="495"/>
        <end position="538"/>
    </location>
</feature>
<keyword evidence="7" id="KW-0325">Glycoprotein</keyword>
<evidence type="ECO:0000256" key="1">
    <source>
        <dbReference type="ARBA" id="ARBA00001913"/>
    </source>
</evidence>
<keyword evidence="5 13" id="KW-0378">Hydrolase</keyword>
<evidence type="ECO:0000256" key="10">
    <source>
        <dbReference type="ARBA" id="ARBA00048605"/>
    </source>
</evidence>
<evidence type="ECO:0000313" key="16">
    <source>
        <dbReference type="EMBL" id="SNX82850.1"/>
    </source>
</evidence>
<keyword evidence="11" id="KW-0479">Metal-binding</keyword>
<dbReference type="GO" id="GO:0005783">
    <property type="term" value="C:endoplasmic reticulum"/>
    <property type="evidence" value="ECO:0007669"/>
    <property type="project" value="TreeGrafter"/>
</dbReference>
<dbReference type="Proteomes" id="UP001294444">
    <property type="component" value="Unassembled WGS sequence"/>
</dbReference>
<organism evidence="16 17">
    <name type="scientific">Melanopsichium pennsylvanicum</name>
    <dbReference type="NCBI Taxonomy" id="63383"/>
    <lineage>
        <taxon>Eukaryota</taxon>
        <taxon>Fungi</taxon>
        <taxon>Dikarya</taxon>
        <taxon>Basidiomycota</taxon>
        <taxon>Ustilaginomycotina</taxon>
        <taxon>Ustilaginomycetes</taxon>
        <taxon>Ustilaginales</taxon>
        <taxon>Ustilaginaceae</taxon>
        <taxon>Melanopsichium</taxon>
    </lineage>
</organism>
<keyword evidence="11" id="KW-0106">Calcium</keyword>
<comment type="similarity">
    <text evidence="3 13">Belongs to the glycosyl hydrolase 47 family.</text>
</comment>
<dbReference type="EMBL" id="OAPG01000003">
    <property type="protein sequence ID" value="SNX82850.1"/>
    <property type="molecule type" value="Genomic_DNA"/>
</dbReference>
<comment type="caution">
    <text evidence="16">The sequence shown here is derived from an EMBL/GenBank/DDBJ whole genome shotgun (WGS) entry which is preliminary data.</text>
</comment>
<keyword evidence="6 12" id="KW-1015">Disulfide bond</keyword>
<dbReference type="InterPro" id="IPR001382">
    <property type="entry name" value="Glyco_hydro_47"/>
</dbReference>
<sequence length="538" mass="58641">MLTNTFATFLVALIITPFLASAVTIQKPGLAQSATSKDRASQIASVYRKSYSAYLRYASGHDALLPLSDGSTDPFGGWGASVVDSLSTSFLMGHKDLYDSGVEIDQRLPCNTLKWNNLAAPDHCTSSSIAEAGTLILEMDRLSKYTGDSKYLELAKKAMKTIAQSKAVFPGLFAQVYDPATGQSTDDYVTWGGGSDSFLEYLIKYAYLIGDDQDVWIPTWVNSISSSIRHLVEHPEGTQQSQLTYLGDYSASNGGNLPRWSHLGCFAGGNWILGAKMIGNNAFDEYGQALVAGCANTYTSSPSGIGPESFVFIGEGNNTNGIKINDAAFYRKHGFDFEVVQYILRPEVMESVFYAYRTTGDTKWQDIAWSAWKSIYKNCLVKQNGALAALANVNATNPTKLDDSESFVYAETFKYLYLIFADPQVADLDKYVFNTEAHPFLVDSPQKASYDAPEISVKPLGEPGPKKTQPVQPSRSKDGIPVPLFSGLPGLKVPQGVGGENTLGNMMGMLKKRSNGGDIRGRRGLAKKRQLDDDEQAN</sequence>
<proteinExistence type="inferred from homology"/>
<feature type="disulfide bond" evidence="12">
    <location>
        <begin position="265"/>
        <end position="294"/>
    </location>
</feature>
<evidence type="ECO:0000256" key="8">
    <source>
        <dbReference type="ARBA" id="ARBA00023295"/>
    </source>
</evidence>
<dbReference type="GO" id="GO:0016020">
    <property type="term" value="C:membrane"/>
    <property type="evidence" value="ECO:0007669"/>
    <property type="project" value="InterPro"/>
</dbReference>
<dbReference type="AlphaFoldDB" id="A0AAJ4XHY6"/>
<evidence type="ECO:0000256" key="14">
    <source>
        <dbReference type="SAM" id="MobiDB-lite"/>
    </source>
</evidence>
<dbReference type="PRINTS" id="PR00747">
    <property type="entry name" value="GLYHDRLASE47"/>
</dbReference>
<dbReference type="EC" id="3.2.1.-" evidence="13"/>
<dbReference type="Gene3D" id="1.50.10.10">
    <property type="match status" value="2"/>
</dbReference>
<evidence type="ECO:0000256" key="5">
    <source>
        <dbReference type="ARBA" id="ARBA00022801"/>
    </source>
</evidence>
<protein>
    <recommendedName>
        <fullName evidence="13">alpha-1,2-Mannosidase</fullName>
        <ecNumber evidence="13">3.2.1.-</ecNumber>
    </recommendedName>
</protein>
<evidence type="ECO:0000313" key="17">
    <source>
        <dbReference type="Proteomes" id="UP001294444"/>
    </source>
</evidence>
<evidence type="ECO:0000256" key="2">
    <source>
        <dbReference type="ARBA" id="ARBA00004922"/>
    </source>
</evidence>
<feature type="signal peptide" evidence="15">
    <location>
        <begin position="1"/>
        <end position="22"/>
    </location>
</feature>
<evidence type="ECO:0000256" key="6">
    <source>
        <dbReference type="ARBA" id="ARBA00023157"/>
    </source>
</evidence>
<comment type="cofactor">
    <cofactor evidence="1 11">
        <name>Ca(2+)</name>
        <dbReference type="ChEBI" id="CHEBI:29108"/>
    </cofactor>
</comment>
<dbReference type="SUPFAM" id="SSF48225">
    <property type="entry name" value="Seven-hairpin glycosidases"/>
    <property type="match status" value="1"/>
</dbReference>
<dbReference type="Pfam" id="PF01532">
    <property type="entry name" value="Glyco_hydro_47"/>
    <property type="match status" value="2"/>
</dbReference>
<evidence type="ECO:0000256" key="11">
    <source>
        <dbReference type="PIRSR" id="PIRSR601382-2"/>
    </source>
</evidence>
<comment type="catalytic activity">
    <reaction evidence="10">
        <text>N(4)-(alpha-D-Man-(1-&gt;2)-alpha-D-Man-(1-&gt;2)-alpha-D-Man-(1-&gt;3)-[alpha-D-Man-(1-&gt;2)-alpha-D-Man-(1-&gt;3)-[alpha-D-Man-(1-&gt;2)-alpha-D-Man-(1-&gt;6)]-alpha-D-Man-(1-&gt;6)]-beta-D-Man-(1-&gt;4)-beta-D-GlcNAc-(1-&gt;4)-beta-D-GlcNAc)-L-asparaginyl-[protein] (N-glucan mannose isomer 9A1,2,3B1,2,3) + 4 H2O = N(4)-(alpha-D-Man-(1-&gt;3)-[alpha-D-Man-(1-&gt;3)-[alpha-D-Man-(1-&gt;6)]-alpha-D-Man-(1-&gt;6)]-beta-D-Man-(1-&gt;4)-beta-D-GlcNAc-(1-&gt;4)-beta-D-GlcNAc)-L-asparaginyl-[protein] (N-glucan mannose isomer 5A1,2) + 4 beta-D-mannose</text>
        <dbReference type="Rhea" id="RHEA:56008"/>
        <dbReference type="Rhea" id="RHEA-COMP:14356"/>
        <dbReference type="Rhea" id="RHEA-COMP:14367"/>
        <dbReference type="ChEBI" id="CHEBI:15377"/>
        <dbReference type="ChEBI" id="CHEBI:28563"/>
        <dbReference type="ChEBI" id="CHEBI:59087"/>
        <dbReference type="ChEBI" id="CHEBI:139493"/>
        <dbReference type="EC" id="3.2.1.113"/>
    </reaction>
</comment>
<comment type="catalytic activity">
    <reaction evidence="9">
        <text>N(4)-(alpha-D-Man-(1-&gt;2)-alpha-D-Man-(1-&gt;2)-alpha-D-Man-(1-&gt;3)-[alpha-D-Man-(1-&gt;3)-[alpha-D-Man-(1-&gt;2)-alpha-D-Man-(1-&gt;6)]-alpha-D-Man-(1-&gt;6)]-beta-D-Man-(1-&gt;4)-beta-D-GlcNAc-(1-&gt;4)-beta-D-GlcNAc)-L-asparaginyl-[protein] (N-glucan mannose isomer 8A1,2,3B1,3) + 3 H2O = N(4)-(alpha-D-Man-(1-&gt;3)-[alpha-D-Man-(1-&gt;3)-[alpha-D-Man-(1-&gt;6)]-alpha-D-Man-(1-&gt;6)]-beta-D-Man-(1-&gt;4)-beta-D-GlcNAc-(1-&gt;4)-beta-D-GlcNAc)-L-asparaginyl-[protein] (N-glucan mannose isomer 5A1,2) + 3 beta-D-mannose</text>
        <dbReference type="Rhea" id="RHEA:56028"/>
        <dbReference type="Rhea" id="RHEA-COMP:14358"/>
        <dbReference type="Rhea" id="RHEA-COMP:14367"/>
        <dbReference type="ChEBI" id="CHEBI:15377"/>
        <dbReference type="ChEBI" id="CHEBI:28563"/>
        <dbReference type="ChEBI" id="CHEBI:59087"/>
        <dbReference type="ChEBI" id="CHEBI:60628"/>
        <dbReference type="EC" id="3.2.1.113"/>
    </reaction>
</comment>
<comment type="pathway">
    <text evidence="2">Protein modification; protein glycosylation.</text>
</comment>
<reference evidence="16" key="1">
    <citation type="submission" date="2023-10" db="EMBL/GenBank/DDBJ databases">
        <authorList>
            <person name="Guldener U."/>
        </authorList>
    </citation>
    <scope>NUCLEOTIDE SEQUENCE</scope>
    <source>
        <strain evidence="16">Mp4</strain>
    </source>
</reference>
<name>A0AAJ4XHY6_9BASI</name>
<evidence type="ECO:0000256" key="4">
    <source>
        <dbReference type="ARBA" id="ARBA00022729"/>
    </source>
</evidence>
<dbReference type="GO" id="GO:0005509">
    <property type="term" value="F:calcium ion binding"/>
    <property type="evidence" value="ECO:0007669"/>
    <property type="project" value="InterPro"/>
</dbReference>
<feature type="region of interest" description="Disordered" evidence="14">
    <location>
        <begin position="455"/>
        <end position="480"/>
    </location>
</feature>
<gene>
    <name evidence="16" type="ORF">MEPE_01556</name>
</gene>
<dbReference type="PANTHER" id="PTHR11742">
    <property type="entry name" value="MANNOSYL-OLIGOSACCHARIDE ALPHA-1,2-MANNOSIDASE-RELATED"/>
    <property type="match status" value="1"/>
</dbReference>
<keyword evidence="4 15" id="KW-0732">Signal</keyword>
<dbReference type="GO" id="GO:0004571">
    <property type="term" value="F:mannosyl-oligosaccharide 1,2-alpha-mannosidase activity"/>
    <property type="evidence" value="ECO:0007669"/>
    <property type="project" value="UniProtKB-EC"/>
</dbReference>
<evidence type="ECO:0000256" key="12">
    <source>
        <dbReference type="PIRSR" id="PIRSR601382-3"/>
    </source>
</evidence>
<evidence type="ECO:0000256" key="13">
    <source>
        <dbReference type="RuleBase" id="RU361193"/>
    </source>
</evidence>
<feature type="binding site" evidence="11">
    <location>
        <position position="435"/>
    </location>
    <ligand>
        <name>Ca(2+)</name>
        <dbReference type="ChEBI" id="CHEBI:29108"/>
    </ligand>
</feature>
<evidence type="ECO:0000256" key="15">
    <source>
        <dbReference type="SAM" id="SignalP"/>
    </source>
</evidence>
<feature type="chain" id="PRO_5042608563" description="alpha-1,2-Mannosidase" evidence="15">
    <location>
        <begin position="23"/>
        <end position="538"/>
    </location>
</feature>
<dbReference type="InterPro" id="IPR036026">
    <property type="entry name" value="Seven-hairpin_glycosidases"/>
</dbReference>
<evidence type="ECO:0000256" key="7">
    <source>
        <dbReference type="ARBA" id="ARBA00023180"/>
    </source>
</evidence>
<evidence type="ECO:0000256" key="9">
    <source>
        <dbReference type="ARBA" id="ARBA00047669"/>
    </source>
</evidence>
<keyword evidence="17" id="KW-1185">Reference proteome</keyword>
<dbReference type="GO" id="GO:0005975">
    <property type="term" value="P:carbohydrate metabolic process"/>
    <property type="evidence" value="ECO:0007669"/>
    <property type="project" value="InterPro"/>
</dbReference>
<accession>A0AAJ4XHY6</accession>
<dbReference type="PANTHER" id="PTHR11742:SF101">
    <property type="entry name" value="MANNOSYL-OLIGOSACCHARIDE ALPHA-1,2-MANNOSIDASE 1B"/>
    <property type="match status" value="1"/>
</dbReference>